<dbReference type="RefSeq" id="WP_078813132.1">
    <property type="nucleotide sequence ID" value="NZ_FUYE01000005.1"/>
</dbReference>
<accession>A0A1T4XTA3</accession>
<dbReference type="OrthoDB" id="199086at2"/>
<organism evidence="1 2">
    <name type="scientific">Prosthecobacter debontii</name>
    <dbReference type="NCBI Taxonomy" id="48467"/>
    <lineage>
        <taxon>Bacteria</taxon>
        <taxon>Pseudomonadati</taxon>
        <taxon>Verrucomicrobiota</taxon>
        <taxon>Verrucomicrobiia</taxon>
        <taxon>Verrucomicrobiales</taxon>
        <taxon>Verrucomicrobiaceae</taxon>
        <taxon>Prosthecobacter</taxon>
    </lineage>
</organism>
<reference evidence="2" key="1">
    <citation type="submission" date="2017-02" db="EMBL/GenBank/DDBJ databases">
        <authorList>
            <person name="Varghese N."/>
            <person name="Submissions S."/>
        </authorList>
    </citation>
    <scope>NUCLEOTIDE SEQUENCE [LARGE SCALE GENOMIC DNA]</scope>
    <source>
        <strain evidence="2">ATCC 700200</strain>
    </source>
</reference>
<name>A0A1T4XTA3_9BACT</name>
<dbReference type="STRING" id="48467.SAMN02745166_01954"/>
<dbReference type="AlphaFoldDB" id="A0A1T4XTA3"/>
<sequence length="72" mass="7929">MIPETVDTTVTIRSQHSERTWHALLPNGRPVLAFRPTDTALVTLQEGQQVPARLTVADFSRALLLLGEHAIA</sequence>
<evidence type="ECO:0000313" key="1">
    <source>
        <dbReference type="EMBL" id="SKA92767.1"/>
    </source>
</evidence>
<evidence type="ECO:0000313" key="2">
    <source>
        <dbReference type="Proteomes" id="UP000190774"/>
    </source>
</evidence>
<gene>
    <name evidence="1" type="ORF">SAMN02745166_01954</name>
</gene>
<dbReference type="Proteomes" id="UP000190774">
    <property type="component" value="Unassembled WGS sequence"/>
</dbReference>
<protein>
    <submittedName>
        <fullName evidence="1">Uncharacterized protein</fullName>
    </submittedName>
</protein>
<keyword evidence="2" id="KW-1185">Reference proteome</keyword>
<proteinExistence type="predicted"/>
<dbReference type="EMBL" id="FUYE01000005">
    <property type="protein sequence ID" value="SKA92767.1"/>
    <property type="molecule type" value="Genomic_DNA"/>
</dbReference>